<comment type="subcellular location">
    <subcellularLocation>
        <location evidence="1">Cell membrane</location>
        <topology evidence="1">Multi-pass membrane protein</topology>
    </subcellularLocation>
</comment>
<feature type="transmembrane region" description="Helical" evidence="6">
    <location>
        <begin position="22"/>
        <end position="44"/>
    </location>
</feature>
<gene>
    <name evidence="7" type="ORF">JOC74_004322</name>
</gene>
<name>A0ABS4D2B4_9BACI</name>
<evidence type="ECO:0000313" key="7">
    <source>
        <dbReference type="EMBL" id="MBP1083775.1"/>
    </source>
</evidence>
<evidence type="ECO:0000256" key="6">
    <source>
        <dbReference type="SAM" id="Phobius"/>
    </source>
</evidence>
<dbReference type="SUPFAM" id="SSF103473">
    <property type="entry name" value="MFS general substrate transporter"/>
    <property type="match status" value="1"/>
</dbReference>
<keyword evidence="5 6" id="KW-0472">Membrane</keyword>
<proteinExistence type="predicted"/>
<evidence type="ECO:0000256" key="4">
    <source>
        <dbReference type="ARBA" id="ARBA00022989"/>
    </source>
</evidence>
<comment type="caution">
    <text evidence="7">The sequence shown here is derived from an EMBL/GenBank/DDBJ whole genome shotgun (WGS) entry which is preliminary data.</text>
</comment>
<dbReference type="InterPro" id="IPR050189">
    <property type="entry name" value="MFS_Efflux_Transporters"/>
</dbReference>
<evidence type="ECO:0000256" key="1">
    <source>
        <dbReference type="ARBA" id="ARBA00004651"/>
    </source>
</evidence>
<sequence>MPIDSCFIIDMYTSFNRKLDEYSIGLVIWMCASWMTGPSTQTYFVQEVPESSELLISLNISVLQLGSALGAGFGGVVVNSTASTAHNPLIGGCVVILGLIAALISFSLRRKAAVKIDKAG</sequence>
<accession>A0ABS4D2B4</accession>
<evidence type="ECO:0000256" key="3">
    <source>
        <dbReference type="ARBA" id="ARBA00022692"/>
    </source>
</evidence>
<dbReference type="EMBL" id="JAFDST010000007">
    <property type="protein sequence ID" value="MBP1083775.1"/>
    <property type="molecule type" value="Genomic_DNA"/>
</dbReference>
<evidence type="ECO:0000313" key="8">
    <source>
        <dbReference type="Proteomes" id="UP000674416"/>
    </source>
</evidence>
<evidence type="ECO:0000256" key="2">
    <source>
        <dbReference type="ARBA" id="ARBA00022475"/>
    </source>
</evidence>
<keyword evidence="2" id="KW-1003">Cell membrane</keyword>
<dbReference type="PANTHER" id="PTHR43124">
    <property type="entry name" value="PURINE EFFLUX PUMP PBUE"/>
    <property type="match status" value="1"/>
</dbReference>
<keyword evidence="3 6" id="KW-0812">Transmembrane</keyword>
<reference evidence="7 8" key="1">
    <citation type="submission" date="2021-01" db="EMBL/GenBank/DDBJ databases">
        <title>Genomic Encyclopedia of Type Strains, Phase IV (KMG-IV): sequencing the most valuable type-strain genomes for metagenomic binning, comparative biology and taxonomic classification.</title>
        <authorList>
            <person name="Goeker M."/>
        </authorList>
    </citation>
    <scope>NUCLEOTIDE SEQUENCE [LARGE SCALE GENOMIC DNA]</scope>
    <source>
        <strain evidence="7 8">DSM 103394</strain>
    </source>
</reference>
<feature type="transmembrane region" description="Helical" evidence="6">
    <location>
        <begin position="89"/>
        <end position="108"/>
    </location>
</feature>
<keyword evidence="4 6" id="KW-1133">Transmembrane helix</keyword>
<evidence type="ECO:0000256" key="5">
    <source>
        <dbReference type="ARBA" id="ARBA00023136"/>
    </source>
</evidence>
<dbReference type="PANTHER" id="PTHR43124:SF10">
    <property type="entry name" value="PURINE EFFLUX PUMP PBUE"/>
    <property type="match status" value="1"/>
</dbReference>
<keyword evidence="8" id="KW-1185">Reference proteome</keyword>
<organism evidence="7 8">
    <name type="scientific">Bacillus capparidis</name>
    <dbReference type="NCBI Taxonomy" id="1840411"/>
    <lineage>
        <taxon>Bacteria</taxon>
        <taxon>Bacillati</taxon>
        <taxon>Bacillota</taxon>
        <taxon>Bacilli</taxon>
        <taxon>Bacillales</taxon>
        <taxon>Bacillaceae</taxon>
        <taxon>Bacillus</taxon>
    </lineage>
</organism>
<dbReference type="InterPro" id="IPR036259">
    <property type="entry name" value="MFS_trans_sf"/>
</dbReference>
<dbReference type="RefSeq" id="WP_148564296.1">
    <property type="nucleotide sequence ID" value="NZ_JAFDST010000007.1"/>
</dbReference>
<protein>
    <submittedName>
        <fullName evidence="7">DHA1 family putative efflux transporter-like MFS transporter</fullName>
    </submittedName>
</protein>
<feature type="transmembrane region" description="Helical" evidence="6">
    <location>
        <begin position="56"/>
        <end position="77"/>
    </location>
</feature>
<dbReference type="Proteomes" id="UP000674416">
    <property type="component" value="Unassembled WGS sequence"/>
</dbReference>